<proteinExistence type="predicted"/>
<gene>
    <name evidence="1" type="ORF">GCM10009639_11490</name>
</gene>
<protein>
    <submittedName>
        <fullName evidence="1">Uncharacterized protein</fullName>
    </submittedName>
</protein>
<dbReference type="Proteomes" id="UP001499863">
    <property type="component" value="Unassembled WGS sequence"/>
</dbReference>
<organism evidence="1 2">
    <name type="scientific">Kitasatospora putterlickiae</name>
    <dbReference type="NCBI Taxonomy" id="221725"/>
    <lineage>
        <taxon>Bacteria</taxon>
        <taxon>Bacillati</taxon>
        <taxon>Actinomycetota</taxon>
        <taxon>Actinomycetes</taxon>
        <taxon>Kitasatosporales</taxon>
        <taxon>Streptomycetaceae</taxon>
        <taxon>Kitasatospora</taxon>
    </lineage>
</organism>
<reference evidence="1 2" key="1">
    <citation type="journal article" date="2019" name="Int. J. Syst. Evol. Microbiol.">
        <title>The Global Catalogue of Microorganisms (GCM) 10K type strain sequencing project: providing services to taxonomists for standard genome sequencing and annotation.</title>
        <authorList>
            <consortium name="The Broad Institute Genomics Platform"/>
            <consortium name="The Broad Institute Genome Sequencing Center for Infectious Disease"/>
            <person name="Wu L."/>
            <person name="Ma J."/>
        </authorList>
    </citation>
    <scope>NUCLEOTIDE SEQUENCE [LARGE SCALE GENOMIC DNA]</scope>
    <source>
        <strain evidence="1 2">JCM 12393</strain>
    </source>
</reference>
<evidence type="ECO:0000313" key="1">
    <source>
        <dbReference type="EMBL" id="GAA1387002.1"/>
    </source>
</evidence>
<name>A0ABN1XPK1_9ACTN</name>
<accession>A0ABN1XPK1</accession>
<dbReference type="RefSeq" id="WP_344328366.1">
    <property type="nucleotide sequence ID" value="NZ_BAAAKJ010000054.1"/>
</dbReference>
<comment type="caution">
    <text evidence="1">The sequence shown here is derived from an EMBL/GenBank/DDBJ whole genome shotgun (WGS) entry which is preliminary data.</text>
</comment>
<dbReference type="EMBL" id="BAAAKJ010000054">
    <property type="protein sequence ID" value="GAA1387002.1"/>
    <property type="molecule type" value="Genomic_DNA"/>
</dbReference>
<sequence length="130" mass="13233">MVFNIGSQQGGVVNNVAGNQTVHGGQSGHLTADGRDVRDLVGELRTAVEQAPLPPAVAPGVHSELDALDTEVARPEPDREEVASRLTRVTRMLTSAGALVTASAGLIGPITALAGWLGALGRPILQAIGG</sequence>
<evidence type="ECO:0000313" key="2">
    <source>
        <dbReference type="Proteomes" id="UP001499863"/>
    </source>
</evidence>
<keyword evidence="2" id="KW-1185">Reference proteome</keyword>